<organism evidence="7 8">
    <name type="scientific">Rhodanobacter terrae</name>
    <dbReference type="NCBI Taxonomy" id="418647"/>
    <lineage>
        <taxon>Bacteria</taxon>
        <taxon>Pseudomonadati</taxon>
        <taxon>Pseudomonadota</taxon>
        <taxon>Gammaproteobacteria</taxon>
        <taxon>Lysobacterales</taxon>
        <taxon>Rhodanobacteraceae</taxon>
        <taxon>Rhodanobacter</taxon>
    </lineage>
</organism>
<feature type="transmembrane region" description="Helical" evidence="5">
    <location>
        <begin position="296"/>
        <end position="316"/>
    </location>
</feature>
<evidence type="ECO:0000256" key="4">
    <source>
        <dbReference type="ARBA" id="ARBA00023136"/>
    </source>
</evidence>
<evidence type="ECO:0000256" key="3">
    <source>
        <dbReference type="ARBA" id="ARBA00022989"/>
    </source>
</evidence>
<feature type="transmembrane region" description="Helical" evidence="5">
    <location>
        <begin position="262"/>
        <end position="284"/>
    </location>
</feature>
<feature type="transmembrane region" description="Helical" evidence="5">
    <location>
        <begin position="88"/>
        <end position="109"/>
    </location>
</feature>
<gene>
    <name evidence="7" type="ORF">ACFPPB_12850</name>
</gene>
<reference evidence="8" key="1">
    <citation type="journal article" date="2019" name="Int. J. Syst. Evol. Microbiol.">
        <title>The Global Catalogue of Microorganisms (GCM) 10K type strain sequencing project: providing services to taxonomists for standard genome sequencing and annotation.</title>
        <authorList>
            <consortium name="The Broad Institute Genomics Platform"/>
            <consortium name="The Broad Institute Genome Sequencing Center for Infectious Disease"/>
            <person name="Wu L."/>
            <person name="Ma J."/>
        </authorList>
    </citation>
    <scope>NUCLEOTIDE SEQUENCE [LARGE SCALE GENOMIC DNA]</scope>
    <source>
        <strain evidence="8">CGMCC 1.13587</strain>
    </source>
</reference>
<feature type="transmembrane region" description="Helical" evidence="5">
    <location>
        <begin position="164"/>
        <end position="181"/>
    </location>
</feature>
<evidence type="ECO:0000256" key="5">
    <source>
        <dbReference type="SAM" id="Phobius"/>
    </source>
</evidence>
<dbReference type="PANTHER" id="PTHR37422:SF13">
    <property type="entry name" value="LIPOPOLYSACCHARIDE BIOSYNTHESIS PROTEIN PA4999-RELATED"/>
    <property type="match status" value="1"/>
</dbReference>
<protein>
    <submittedName>
        <fullName evidence="7">O-antigen ligase family protein</fullName>
    </submittedName>
</protein>
<dbReference type="InterPro" id="IPR007016">
    <property type="entry name" value="O-antigen_ligase-rel_domated"/>
</dbReference>
<feature type="domain" description="O-antigen ligase-related" evidence="6">
    <location>
        <begin position="122"/>
        <end position="277"/>
    </location>
</feature>
<comment type="caution">
    <text evidence="7">The sequence shown here is derived from an EMBL/GenBank/DDBJ whole genome shotgun (WGS) entry which is preliminary data.</text>
</comment>
<feature type="transmembrane region" description="Helical" evidence="5">
    <location>
        <begin position="20"/>
        <end position="38"/>
    </location>
</feature>
<evidence type="ECO:0000256" key="1">
    <source>
        <dbReference type="ARBA" id="ARBA00004141"/>
    </source>
</evidence>
<keyword evidence="8" id="KW-1185">Reference proteome</keyword>
<keyword evidence="7" id="KW-0436">Ligase</keyword>
<feature type="transmembrane region" description="Helical" evidence="5">
    <location>
        <begin position="116"/>
        <end position="134"/>
    </location>
</feature>
<evidence type="ECO:0000259" key="6">
    <source>
        <dbReference type="Pfam" id="PF04932"/>
    </source>
</evidence>
<dbReference type="Proteomes" id="UP001596111">
    <property type="component" value="Unassembled WGS sequence"/>
</dbReference>
<sequence>MLTLSALHTWYDTSVLPLTGSYTWVCWYPLVLGSLLTTPLWRRRALVAFALAMGVVLLISCGMDLGLIPQRAVEHSEPAMRNTVFKEYTQQGLALLVLGSMALAVAVDATSTRRKAIFSAVALLTLINIVVMLGSRTADVTLVPLLAYWAWRILAKGRFNLRHTVAACSLMVAIPAVIWFTPAVRERLVVSIVHEVQLYADQRVPTSTGIRLELWRRTLPIIATAPVFGHGLHQWAPLYRRSIEGHPDFDAFLMGHPHQEMLLILAEQGAVGLLVYLLLLVALARYIRRLDPIPRDIYTCILLIYLTAGLANGLWADFSHRHLFILLLGCMPLARQRTSPLQVRARTE</sequence>
<comment type="subcellular location">
    <subcellularLocation>
        <location evidence="1">Membrane</location>
        <topology evidence="1">Multi-pass membrane protein</topology>
    </subcellularLocation>
</comment>
<feature type="transmembrane region" description="Helical" evidence="5">
    <location>
        <begin position="140"/>
        <end position="155"/>
    </location>
</feature>
<dbReference type="PANTHER" id="PTHR37422">
    <property type="entry name" value="TEICHURONIC ACID BIOSYNTHESIS PROTEIN TUAE"/>
    <property type="match status" value="1"/>
</dbReference>
<name>A0ABW0SYK6_9GAMM</name>
<dbReference type="GO" id="GO:0016874">
    <property type="term" value="F:ligase activity"/>
    <property type="evidence" value="ECO:0007669"/>
    <property type="project" value="UniProtKB-KW"/>
</dbReference>
<proteinExistence type="predicted"/>
<keyword evidence="2 5" id="KW-0812">Transmembrane</keyword>
<dbReference type="EMBL" id="JBHSNG010000013">
    <property type="protein sequence ID" value="MFC5582003.1"/>
    <property type="molecule type" value="Genomic_DNA"/>
</dbReference>
<feature type="transmembrane region" description="Helical" evidence="5">
    <location>
        <begin position="45"/>
        <end position="68"/>
    </location>
</feature>
<dbReference type="Pfam" id="PF04932">
    <property type="entry name" value="Wzy_C"/>
    <property type="match status" value="1"/>
</dbReference>
<keyword evidence="4 5" id="KW-0472">Membrane</keyword>
<dbReference type="InterPro" id="IPR051533">
    <property type="entry name" value="WaaL-like"/>
</dbReference>
<evidence type="ECO:0000313" key="7">
    <source>
        <dbReference type="EMBL" id="MFC5582003.1"/>
    </source>
</evidence>
<keyword evidence="3 5" id="KW-1133">Transmembrane helix</keyword>
<evidence type="ECO:0000256" key="2">
    <source>
        <dbReference type="ARBA" id="ARBA00022692"/>
    </source>
</evidence>
<evidence type="ECO:0000313" key="8">
    <source>
        <dbReference type="Proteomes" id="UP001596111"/>
    </source>
</evidence>
<accession>A0ABW0SYK6</accession>